<evidence type="ECO:0000313" key="2">
    <source>
        <dbReference type="Proteomes" id="UP001526143"/>
    </source>
</evidence>
<evidence type="ECO:0000313" key="1">
    <source>
        <dbReference type="EMBL" id="MCV3216797.1"/>
    </source>
</evidence>
<reference evidence="1 2" key="1">
    <citation type="submission" date="2022-10" db="EMBL/GenBank/DDBJ databases">
        <title>Identification of biosynthetic pathway for the production of the potent trypsin inhibitor radiosumin.</title>
        <authorList>
            <person name="Fewer D.P."/>
            <person name="Delbaje E."/>
            <person name="Ouyang X."/>
            <person name="Agostino P.D."/>
            <person name="Wahlsten M."/>
            <person name="Jokela J."/>
            <person name="Permi P."/>
            <person name="Haapaniemi E."/>
            <person name="Koistinen H."/>
        </authorList>
    </citation>
    <scope>NUCLEOTIDE SEQUENCE [LARGE SCALE GENOMIC DNA]</scope>
    <source>
        <strain evidence="1 2">NIES-515</strain>
    </source>
</reference>
<dbReference type="RefSeq" id="WP_263748477.1">
    <property type="nucleotide sequence ID" value="NZ_JAOWRF010000360.1"/>
</dbReference>
<keyword evidence="2" id="KW-1185">Reference proteome</keyword>
<sequence>MPEANISDLVAHPLAKYRNHLEFNGYQVEEDEELLLCHHPRKTNLIIKYIFSRGVLIRSFYSFDQNIQRIDLLEYINELNSDFIFMKAYIDRDNDLSIETFSEGEYDRTNFSILLDNIEYDMGIFGNHKLTQEYLH</sequence>
<dbReference type="Proteomes" id="UP001526143">
    <property type="component" value="Unassembled WGS sequence"/>
</dbReference>
<dbReference type="EMBL" id="JAOWRF010000360">
    <property type="protein sequence ID" value="MCV3216797.1"/>
    <property type="molecule type" value="Genomic_DNA"/>
</dbReference>
<name>A0ABT3B600_9CYAN</name>
<accession>A0ABT3B600</accession>
<protein>
    <submittedName>
        <fullName evidence="1">YbjN domain-containing protein</fullName>
    </submittedName>
</protein>
<gene>
    <name evidence="1" type="ORF">OGM63_25380</name>
</gene>
<proteinExistence type="predicted"/>
<comment type="caution">
    <text evidence="1">The sequence shown here is derived from an EMBL/GenBank/DDBJ whole genome shotgun (WGS) entry which is preliminary data.</text>
</comment>
<organism evidence="1 2">
    <name type="scientific">Plectonema radiosum NIES-515</name>
    <dbReference type="NCBI Taxonomy" id="2986073"/>
    <lineage>
        <taxon>Bacteria</taxon>
        <taxon>Bacillati</taxon>
        <taxon>Cyanobacteriota</taxon>
        <taxon>Cyanophyceae</taxon>
        <taxon>Oscillatoriophycideae</taxon>
        <taxon>Oscillatoriales</taxon>
        <taxon>Microcoleaceae</taxon>
        <taxon>Plectonema</taxon>
    </lineage>
</organism>